<accession>A0A1E3QN09</accession>
<protein>
    <submittedName>
        <fullName evidence="2">Uncharacterized protein</fullName>
    </submittedName>
</protein>
<dbReference type="AlphaFoldDB" id="A0A1E3QN09"/>
<dbReference type="Pfam" id="PF11124">
    <property type="entry name" value="Pho86"/>
    <property type="match status" value="1"/>
</dbReference>
<dbReference type="STRING" id="984486.A0A1E3QN09"/>
<gene>
    <name evidence="2" type="ORF">BABINDRAFT_162146</name>
</gene>
<dbReference type="EMBL" id="KV454433">
    <property type="protein sequence ID" value="ODQ79075.1"/>
    <property type="molecule type" value="Genomic_DNA"/>
</dbReference>
<dbReference type="OrthoDB" id="4082764at2759"/>
<reference evidence="3" key="1">
    <citation type="submission" date="2016-05" db="EMBL/GenBank/DDBJ databases">
        <title>Comparative genomics of biotechnologically important yeasts.</title>
        <authorList>
            <consortium name="DOE Joint Genome Institute"/>
            <person name="Riley R."/>
            <person name="Haridas S."/>
            <person name="Wolfe K.H."/>
            <person name="Lopes M.R."/>
            <person name="Hittinger C.T."/>
            <person name="Goker M."/>
            <person name="Salamov A."/>
            <person name="Wisecaver J."/>
            <person name="Long T.M."/>
            <person name="Aerts A.L."/>
            <person name="Barry K."/>
            <person name="Choi C."/>
            <person name="Clum A."/>
            <person name="Coughlan A.Y."/>
            <person name="Deshpande S."/>
            <person name="Douglass A.P."/>
            <person name="Hanson S.J."/>
            <person name="Klenk H.-P."/>
            <person name="Labutti K."/>
            <person name="Lapidus A."/>
            <person name="Lindquist E."/>
            <person name="Lipzen A."/>
            <person name="Meier-Kolthoff J.P."/>
            <person name="Ohm R.A."/>
            <person name="Otillar R.P."/>
            <person name="Pangilinan J."/>
            <person name="Peng Y."/>
            <person name="Rokas A."/>
            <person name="Rosa C.A."/>
            <person name="Scheuner C."/>
            <person name="Sibirny A.A."/>
            <person name="Slot J.C."/>
            <person name="Stielow J.B."/>
            <person name="Sun H."/>
            <person name="Kurtzman C.P."/>
            <person name="Blackwell M."/>
            <person name="Grigoriev I.V."/>
            <person name="Jeffries T.W."/>
        </authorList>
    </citation>
    <scope>NUCLEOTIDE SEQUENCE [LARGE SCALE GENOMIC DNA]</scope>
    <source>
        <strain evidence="3">NRRL Y-12698</strain>
    </source>
</reference>
<proteinExistence type="predicted"/>
<name>A0A1E3QN09_9ASCO</name>
<keyword evidence="3" id="KW-1185">Reference proteome</keyword>
<dbReference type="GeneID" id="30147049"/>
<keyword evidence="1" id="KW-1133">Transmembrane helix</keyword>
<evidence type="ECO:0000313" key="3">
    <source>
        <dbReference type="Proteomes" id="UP000094336"/>
    </source>
</evidence>
<keyword evidence="1" id="KW-0812">Transmembrane</keyword>
<evidence type="ECO:0000313" key="2">
    <source>
        <dbReference type="EMBL" id="ODQ79075.1"/>
    </source>
</evidence>
<evidence type="ECO:0000256" key="1">
    <source>
        <dbReference type="SAM" id="Phobius"/>
    </source>
</evidence>
<keyword evidence="1" id="KW-0472">Membrane</keyword>
<dbReference type="InterPro" id="IPR024297">
    <property type="entry name" value="Pho86"/>
</dbReference>
<dbReference type="Proteomes" id="UP000094336">
    <property type="component" value="Unassembled WGS sequence"/>
</dbReference>
<feature type="transmembrane region" description="Helical" evidence="1">
    <location>
        <begin position="20"/>
        <end position="39"/>
    </location>
</feature>
<feature type="transmembrane region" description="Helical" evidence="1">
    <location>
        <begin position="59"/>
        <end position="77"/>
    </location>
</feature>
<sequence>MAVQKDASLDKPIDVSKKAVIASSVLTPDLASAVLNLNIDRFNQIKSKANRYLFWQLKVWVAAVTVTLALVSVAGVGQNYLDNIRYSDASYIFQVEFFTIFFTFCFVISGCFVALSFLSFSLGEHATSLEKNHKHVFGTDLEKFAQLPLNTKDRDTLKQIAKGQDTFVISYRDTPIATISLQPVQRGDTLKLRAGAYVVKVTGLGVRKIYIPSGMYSDLLEWAILHARKMYEANGKKDTAAFLIVDNVYNFDTALRDELTSLNFAPVAEMASYLNGTFKFCGIVNETWAIEVANKEGVESAEGFDSQTLSRRILETSEGVRRRAQK</sequence>
<dbReference type="RefSeq" id="XP_018984403.1">
    <property type="nucleotide sequence ID" value="XM_019129196.1"/>
</dbReference>
<feature type="transmembrane region" description="Helical" evidence="1">
    <location>
        <begin position="97"/>
        <end position="122"/>
    </location>
</feature>
<organism evidence="2 3">
    <name type="scientific">Babjeviella inositovora NRRL Y-12698</name>
    <dbReference type="NCBI Taxonomy" id="984486"/>
    <lineage>
        <taxon>Eukaryota</taxon>
        <taxon>Fungi</taxon>
        <taxon>Dikarya</taxon>
        <taxon>Ascomycota</taxon>
        <taxon>Saccharomycotina</taxon>
        <taxon>Pichiomycetes</taxon>
        <taxon>Serinales incertae sedis</taxon>
        <taxon>Babjeviella</taxon>
    </lineage>
</organism>